<dbReference type="Pfam" id="PF08640">
    <property type="entry name" value="U3_assoc_6"/>
    <property type="match status" value="1"/>
</dbReference>
<evidence type="ECO:0000259" key="5">
    <source>
        <dbReference type="Pfam" id="PF08640"/>
    </source>
</evidence>
<keyword evidence="6" id="KW-1185">Reference proteome</keyword>
<comment type="subcellular location">
    <subcellularLocation>
        <location evidence="1">Nucleus</location>
        <location evidence="1">Nucleolus</location>
    </subcellularLocation>
</comment>
<dbReference type="PANTHER" id="PTHR23271:SF1">
    <property type="entry name" value="U3 SMALL NUCLEOLAR RNA-ASSOCIATED PROTEIN 6 HOMOLOG"/>
    <property type="match status" value="1"/>
</dbReference>
<protein>
    <submittedName>
        <fullName evidence="7">U3 small nucleolar RNA-associated protein 6</fullName>
    </submittedName>
</protein>
<dbReference type="Proteomes" id="UP000887566">
    <property type="component" value="Unplaced"/>
</dbReference>
<reference evidence="7" key="1">
    <citation type="submission" date="2022-11" db="UniProtKB">
        <authorList>
            <consortium name="WormBaseParasite"/>
        </authorList>
    </citation>
    <scope>IDENTIFICATION</scope>
</reference>
<evidence type="ECO:0000313" key="6">
    <source>
        <dbReference type="Proteomes" id="UP000887566"/>
    </source>
</evidence>
<sequence>MGEFVEQSLEELLPVYEQLERVQLFKPNEVRQVIKRCRRYEYRLHKQTKRPDDFVNYAEYMTDLLRLIKRRRKAINYFHKTAEIDNTVRNKAEALYRRCTHRFQDRLDIWLKRLSFAKYAKMRLTASKIYSSLLKVHGGDPKLWQDAANWEFTVNRSAVNARALLQQALRRFPQNRHLYLTLFDIE</sequence>
<proteinExistence type="predicted"/>
<evidence type="ECO:0000313" key="7">
    <source>
        <dbReference type="WBParaSite" id="PSAMB.scaffold15641size1516.g36599.t1"/>
    </source>
</evidence>
<dbReference type="InterPro" id="IPR011990">
    <property type="entry name" value="TPR-like_helical_dom_sf"/>
</dbReference>
<dbReference type="PANTHER" id="PTHR23271">
    <property type="entry name" value="HEPATOCELLULAR CARCINOMA-ASSOCIATED ANTIGEN 66"/>
    <property type="match status" value="1"/>
</dbReference>
<dbReference type="GO" id="GO:0000462">
    <property type="term" value="P:maturation of SSU-rRNA from tricistronic rRNA transcript (SSU-rRNA, 5.8S rRNA, LSU-rRNA)"/>
    <property type="evidence" value="ECO:0007669"/>
    <property type="project" value="InterPro"/>
</dbReference>
<keyword evidence="3" id="KW-0677">Repeat</keyword>
<dbReference type="SUPFAM" id="SSF48452">
    <property type="entry name" value="TPR-like"/>
    <property type="match status" value="1"/>
</dbReference>
<dbReference type="GO" id="GO:0034388">
    <property type="term" value="C:Pwp2p-containing subcomplex of 90S preribosome"/>
    <property type="evidence" value="ECO:0007669"/>
    <property type="project" value="TreeGrafter"/>
</dbReference>
<evidence type="ECO:0000256" key="1">
    <source>
        <dbReference type="ARBA" id="ARBA00004604"/>
    </source>
</evidence>
<dbReference type="InterPro" id="IPR055347">
    <property type="entry name" value="UTP6_N"/>
</dbReference>
<name>A0A914V5B0_9BILA</name>
<accession>A0A914V5B0</accession>
<dbReference type="Gene3D" id="1.25.40.10">
    <property type="entry name" value="Tetratricopeptide repeat domain"/>
    <property type="match status" value="1"/>
</dbReference>
<evidence type="ECO:0000256" key="4">
    <source>
        <dbReference type="ARBA" id="ARBA00023242"/>
    </source>
</evidence>
<organism evidence="6 7">
    <name type="scientific">Plectus sambesii</name>
    <dbReference type="NCBI Taxonomy" id="2011161"/>
    <lineage>
        <taxon>Eukaryota</taxon>
        <taxon>Metazoa</taxon>
        <taxon>Ecdysozoa</taxon>
        <taxon>Nematoda</taxon>
        <taxon>Chromadorea</taxon>
        <taxon>Plectida</taxon>
        <taxon>Plectina</taxon>
        <taxon>Plectoidea</taxon>
        <taxon>Plectidae</taxon>
        <taxon>Plectus</taxon>
    </lineage>
</organism>
<dbReference type="AlphaFoldDB" id="A0A914V5B0"/>
<dbReference type="InterPro" id="IPR013949">
    <property type="entry name" value="Utp6"/>
</dbReference>
<keyword evidence="2" id="KW-0698">rRNA processing</keyword>
<dbReference type="GO" id="GO:0030515">
    <property type="term" value="F:snoRNA binding"/>
    <property type="evidence" value="ECO:0007669"/>
    <property type="project" value="InterPro"/>
</dbReference>
<keyword evidence="4" id="KW-0539">Nucleus</keyword>
<evidence type="ECO:0000256" key="3">
    <source>
        <dbReference type="ARBA" id="ARBA00022737"/>
    </source>
</evidence>
<evidence type="ECO:0000256" key="2">
    <source>
        <dbReference type="ARBA" id="ARBA00022552"/>
    </source>
</evidence>
<dbReference type="WBParaSite" id="PSAMB.scaffold15641size1516.g36599.t1">
    <property type="protein sequence ID" value="PSAMB.scaffold15641size1516.g36599.t1"/>
    <property type="gene ID" value="PSAMB.scaffold15641size1516.g36599"/>
</dbReference>
<dbReference type="GO" id="GO:0032040">
    <property type="term" value="C:small-subunit processome"/>
    <property type="evidence" value="ECO:0007669"/>
    <property type="project" value="TreeGrafter"/>
</dbReference>
<feature type="domain" description="U3 small nucleolar RNA-associated protein 6 N-terminal" evidence="5">
    <location>
        <begin position="9"/>
        <end position="85"/>
    </location>
</feature>